<evidence type="ECO:0000313" key="8">
    <source>
        <dbReference type="EMBL" id="KAF7288033.1"/>
    </source>
</evidence>
<evidence type="ECO:0000256" key="4">
    <source>
        <dbReference type="ARBA" id="ARBA00022989"/>
    </source>
</evidence>
<dbReference type="GO" id="GO:0016020">
    <property type="term" value="C:membrane"/>
    <property type="evidence" value="ECO:0007669"/>
    <property type="project" value="UniProtKB-SubCell"/>
</dbReference>
<evidence type="ECO:0000313" key="9">
    <source>
        <dbReference type="Proteomes" id="UP000625711"/>
    </source>
</evidence>
<accession>A0A834IY69</accession>
<comment type="similarity">
    <text evidence="2">Belongs to the RUS1 family.</text>
</comment>
<comment type="subcellular location">
    <subcellularLocation>
        <location evidence="1">Membrane</location>
    </subcellularLocation>
</comment>
<feature type="domain" description="Protein root UVB sensitive/RUS" evidence="6">
    <location>
        <begin position="40"/>
        <end position="274"/>
    </location>
</feature>
<keyword evidence="4" id="KW-1133">Transmembrane helix</keyword>
<organism evidence="8 9">
    <name type="scientific">Rhynchophorus ferrugineus</name>
    <name type="common">Red palm weevil</name>
    <name type="synonym">Curculio ferrugineus</name>
    <dbReference type="NCBI Taxonomy" id="354439"/>
    <lineage>
        <taxon>Eukaryota</taxon>
        <taxon>Metazoa</taxon>
        <taxon>Ecdysozoa</taxon>
        <taxon>Arthropoda</taxon>
        <taxon>Hexapoda</taxon>
        <taxon>Insecta</taxon>
        <taxon>Pterygota</taxon>
        <taxon>Neoptera</taxon>
        <taxon>Endopterygota</taxon>
        <taxon>Coleoptera</taxon>
        <taxon>Polyphaga</taxon>
        <taxon>Cucujiformia</taxon>
        <taxon>Curculionidae</taxon>
        <taxon>Dryophthorinae</taxon>
        <taxon>Rhynchophorus</taxon>
    </lineage>
</organism>
<dbReference type="AlphaFoldDB" id="A0A834IY69"/>
<dbReference type="PANTHER" id="PTHR12770:SF31">
    <property type="entry name" value="RUS FAMILY MEMBER 1"/>
    <property type="match status" value="1"/>
</dbReference>
<evidence type="ECO:0000259" key="7">
    <source>
        <dbReference type="Pfam" id="PF24160"/>
    </source>
</evidence>
<keyword evidence="5" id="KW-0472">Membrane</keyword>
<dbReference type="EMBL" id="JAACXV010000001">
    <property type="protein sequence ID" value="KAF7288033.1"/>
    <property type="molecule type" value="Genomic_DNA"/>
</dbReference>
<gene>
    <name evidence="8" type="ORF">GWI33_000087</name>
</gene>
<evidence type="ECO:0000256" key="1">
    <source>
        <dbReference type="ARBA" id="ARBA00004370"/>
    </source>
</evidence>
<dbReference type="InterPro" id="IPR006968">
    <property type="entry name" value="RUS_fam"/>
</dbReference>
<evidence type="ECO:0000256" key="2">
    <source>
        <dbReference type="ARBA" id="ARBA00007558"/>
    </source>
</evidence>
<proteinExistence type="inferred from homology"/>
<dbReference type="Proteomes" id="UP000625711">
    <property type="component" value="Unassembled WGS sequence"/>
</dbReference>
<dbReference type="InterPro" id="IPR054549">
    <property type="entry name" value="UVB_sens_RUS_dom"/>
</dbReference>
<dbReference type="InterPro" id="IPR055412">
    <property type="entry name" value="UVB_sens_C"/>
</dbReference>
<feature type="domain" description="Root UVB sensitive protein C-terminal" evidence="7">
    <location>
        <begin position="278"/>
        <end position="460"/>
    </location>
</feature>
<dbReference type="Pfam" id="PF04884">
    <property type="entry name" value="UVB_sens_prot"/>
    <property type="match status" value="1"/>
</dbReference>
<keyword evidence="3" id="KW-0812">Transmembrane</keyword>
<dbReference type="OrthoDB" id="364779at2759"/>
<sequence>MEDEFILSEQCGSVDDIVSFRKSHNEIICVSQCNKFWHKFRGISRFFKEILLPYGYPESVSEDYLEYQLWDTLQAFCSTIIGAFTTRAILKGVGVGDSSANALSAAVTWIMKDGSGMIGRILFAWWKGSGLDCDCKKWRFFADILNDLAMMIELFLPYCSIYSMQVLCLTSGMKSIVGITGGATRASITHHQAIKDNMAEISAKDGSQETVVNLVGSFTSIFLLHYITSSIGEWTLIFSLILLHLYTNYLAVKCLVFKYFNKQRLAIVLKTYFSIGTVLNPYKVNERESVLLGTGLKVQDICGFDIVLGESLRKPLKCCKAVDVKELCTVYQDKSYLLLVCGYSRTIYVCLMNGETTQDVLMAYFHAACLGIATSIYNTIDLDMYSKRQLHHPTPITRLFTYMKSYEKFNNNFRNLPHTYLKSFEEFVKHEQSMFFTAIKINGWNIDSHCLQVGKYRADWINCNKKEI</sequence>
<comment type="caution">
    <text evidence="8">The sequence shown here is derived from an EMBL/GenBank/DDBJ whole genome shotgun (WGS) entry which is preliminary data.</text>
</comment>
<dbReference type="PANTHER" id="PTHR12770">
    <property type="entry name" value="RUS1 FAMILY PROTEIN C16ORF58"/>
    <property type="match status" value="1"/>
</dbReference>
<evidence type="ECO:0000256" key="5">
    <source>
        <dbReference type="ARBA" id="ARBA00023136"/>
    </source>
</evidence>
<name>A0A834IY69_RHYFE</name>
<protein>
    <submittedName>
        <fullName evidence="8">Uncharacterized protein</fullName>
    </submittedName>
</protein>
<reference evidence="8" key="1">
    <citation type="submission" date="2020-08" db="EMBL/GenBank/DDBJ databases">
        <title>Genome sequencing and assembly of the red palm weevil Rhynchophorus ferrugineus.</title>
        <authorList>
            <person name="Dias G.B."/>
            <person name="Bergman C.M."/>
            <person name="Manee M."/>
        </authorList>
    </citation>
    <scope>NUCLEOTIDE SEQUENCE</scope>
    <source>
        <strain evidence="8">AA-2017</strain>
        <tissue evidence="8">Whole larva</tissue>
    </source>
</reference>
<evidence type="ECO:0000256" key="3">
    <source>
        <dbReference type="ARBA" id="ARBA00022692"/>
    </source>
</evidence>
<evidence type="ECO:0000259" key="6">
    <source>
        <dbReference type="Pfam" id="PF04884"/>
    </source>
</evidence>
<dbReference type="Pfam" id="PF24160">
    <property type="entry name" value="UVB_sens_C"/>
    <property type="match status" value="1"/>
</dbReference>
<keyword evidence="9" id="KW-1185">Reference proteome</keyword>